<name>A0A0R0GMH5_SOYBN</name>
<reference evidence="1 2" key="1">
    <citation type="journal article" date="2010" name="Nature">
        <title>Genome sequence of the palaeopolyploid soybean.</title>
        <authorList>
            <person name="Schmutz J."/>
            <person name="Cannon S.B."/>
            <person name="Schlueter J."/>
            <person name="Ma J."/>
            <person name="Mitros T."/>
            <person name="Nelson W."/>
            <person name="Hyten D.L."/>
            <person name="Song Q."/>
            <person name="Thelen J.J."/>
            <person name="Cheng J."/>
            <person name="Xu D."/>
            <person name="Hellsten U."/>
            <person name="May G.D."/>
            <person name="Yu Y."/>
            <person name="Sakurai T."/>
            <person name="Umezawa T."/>
            <person name="Bhattacharyya M.K."/>
            <person name="Sandhu D."/>
            <person name="Valliyodan B."/>
            <person name="Lindquist E."/>
            <person name="Peto M."/>
            <person name="Grant D."/>
            <person name="Shu S."/>
            <person name="Goodstein D."/>
            <person name="Barry K."/>
            <person name="Futrell-Griggs M."/>
            <person name="Abernathy B."/>
            <person name="Du J."/>
            <person name="Tian Z."/>
            <person name="Zhu L."/>
            <person name="Gill N."/>
            <person name="Joshi T."/>
            <person name="Libault M."/>
            <person name="Sethuraman A."/>
            <person name="Zhang X.-C."/>
            <person name="Shinozaki K."/>
            <person name="Nguyen H.T."/>
            <person name="Wing R.A."/>
            <person name="Cregan P."/>
            <person name="Specht J."/>
            <person name="Grimwood J."/>
            <person name="Rokhsar D."/>
            <person name="Stacey G."/>
            <person name="Shoemaker R.C."/>
            <person name="Jackson S.A."/>
        </authorList>
    </citation>
    <scope>NUCLEOTIDE SEQUENCE</scope>
    <source>
        <strain evidence="2">cv. Williams 82</strain>
        <tissue evidence="1">Callus</tissue>
    </source>
</reference>
<accession>A0A0R0GMH5</accession>
<dbReference type="Gramene" id="KRH15316">
    <property type="protein sequence ID" value="KRH15316"/>
    <property type="gene ID" value="GLYMA_14G080700"/>
</dbReference>
<organism evidence="1">
    <name type="scientific">Glycine max</name>
    <name type="common">Soybean</name>
    <name type="synonym">Glycine hispida</name>
    <dbReference type="NCBI Taxonomy" id="3847"/>
    <lineage>
        <taxon>Eukaryota</taxon>
        <taxon>Viridiplantae</taxon>
        <taxon>Streptophyta</taxon>
        <taxon>Embryophyta</taxon>
        <taxon>Tracheophyta</taxon>
        <taxon>Spermatophyta</taxon>
        <taxon>Magnoliopsida</taxon>
        <taxon>eudicotyledons</taxon>
        <taxon>Gunneridae</taxon>
        <taxon>Pentapetalae</taxon>
        <taxon>rosids</taxon>
        <taxon>fabids</taxon>
        <taxon>Fabales</taxon>
        <taxon>Fabaceae</taxon>
        <taxon>Papilionoideae</taxon>
        <taxon>50 kb inversion clade</taxon>
        <taxon>NPAAA clade</taxon>
        <taxon>indigoferoid/millettioid clade</taxon>
        <taxon>Phaseoleae</taxon>
        <taxon>Glycine</taxon>
        <taxon>Glycine subgen. Soja</taxon>
    </lineage>
</organism>
<evidence type="ECO:0000313" key="3">
    <source>
        <dbReference type="Proteomes" id="UP000008827"/>
    </source>
</evidence>
<evidence type="ECO:0000313" key="1">
    <source>
        <dbReference type="EMBL" id="KRH15316.1"/>
    </source>
</evidence>
<dbReference type="Proteomes" id="UP000008827">
    <property type="component" value="Chromosome 14"/>
</dbReference>
<evidence type="ECO:0000313" key="2">
    <source>
        <dbReference type="EnsemblPlants" id="KRH15316"/>
    </source>
</evidence>
<dbReference type="AlphaFoldDB" id="A0A0R0GMH5"/>
<protein>
    <submittedName>
        <fullName evidence="1 2">Uncharacterized protein</fullName>
    </submittedName>
</protein>
<proteinExistence type="predicted"/>
<dbReference type="EMBL" id="CM000847">
    <property type="protein sequence ID" value="KRH15316.1"/>
    <property type="molecule type" value="Genomic_DNA"/>
</dbReference>
<sequence>MQENDVHLWPWGTVSSVLWGRGGVASTGTVTWIHWSEIVDPFINTTIICCIIFYDAAAPQENIVVFHCAHFFDTVFVGCCYVLLFQWPPHSWKNSIEKHQD</sequence>
<reference evidence="2" key="2">
    <citation type="submission" date="2018-02" db="UniProtKB">
        <authorList>
            <consortium name="EnsemblPlants"/>
        </authorList>
    </citation>
    <scope>IDENTIFICATION</scope>
    <source>
        <strain evidence="2">Williams 82</strain>
    </source>
</reference>
<reference evidence="1" key="3">
    <citation type="submission" date="2018-07" db="EMBL/GenBank/DDBJ databases">
        <title>WGS assembly of Glycine max.</title>
        <authorList>
            <person name="Schmutz J."/>
            <person name="Cannon S."/>
            <person name="Schlueter J."/>
            <person name="Ma J."/>
            <person name="Mitros T."/>
            <person name="Nelson W."/>
            <person name="Hyten D."/>
            <person name="Song Q."/>
            <person name="Thelen J."/>
            <person name="Cheng J."/>
            <person name="Xu D."/>
            <person name="Hellsten U."/>
            <person name="May G."/>
            <person name="Yu Y."/>
            <person name="Sakurai T."/>
            <person name="Umezawa T."/>
            <person name="Bhattacharyya M."/>
            <person name="Sandhu D."/>
            <person name="Valliyodan B."/>
            <person name="Lindquist E."/>
            <person name="Peto M."/>
            <person name="Grant D."/>
            <person name="Shu S."/>
            <person name="Goodstein D."/>
            <person name="Barry K."/>
            <person name="Futrell-Griggs M."/>
            <person name="Abernathy B."/>
            <person name="Du J."/>
            <person name="Tian Z."/>
            <person name="Zhu L."/>
            <person name="Gill N."/>
            <person name="Joshi T."/>
            <person name="Libault M."/>
            <person name="Sethuraman A."/>
            <person name="Zhang X."/>
            <person name="Shinozaki K."/>
            <person name="Nguyen H."/>
            <person name="Wing R."/>
            <person name="Cregan P."/>
            <person name="Specht J."/>
            <person name="Grimwood J."/>
            <person name="Rokhsar D."/>
            <person name="Stacey G."/>
            <person name="Shoemaker R."/>
            <person name="Jackson S."/>
        </authorList>
    </citation>
    <scope>NUCLEOTIDE SEQUENCE</scope>
    <source>
        <tissue evidence="1">Callus</tissue>
    </source>
</reference>
<dbReference type="EnsemblPlants" id="KRH15316">
    <property type="protein sequence ID" value="KRH15316"/>
    <property type="gene ID" value="GLYMA_14G080700"/>
</dbReference>
<gene>
    <name evidence="2" type="primary">LOC100820052</name>
    <name evidence="1" type="ORF">GLYMA_14G080700</name>
</gene>
<keyword evidence="3" id="KW-1185">Reference proteome</keyword>